<dbReference type="Proteomes" id="UP000182882">
    <property type="component" value="Unassembled WGS sequence"/>
</dbReference>
<keyword evidence="2" id="KW-0378">Hydrolase</keyword>
<dbReference type="EMBL" id="FNLN01000012">
    <property type="protein sequence ID" value="SDT94225.1"/>
    <property type="molecule type" value="Genomic_DNA"/>
</dbReference>
<dbReference type="Proteomes" id="UP000244110">
    <property type="component" value="Unassembled WGS sequence"/>
</dbReference>
<proteinExistence type="predicted"/>
<dbReference type="GO" id="GO:0004519">
    <property type="term" value="F:endonuclease activity"/>
    <property type="evidence" value="ECO:0007669"/>
    <property type="project" value="UniProtKB-KW"/>
</dbReference>
<evidence type="ECO:0000313" key="5">
    <source>
        <dbReference type="Proteomes" id="UP000244110"/>
    </source>
</evidence>
<dbReference type="InterPro" id="IPR035093">
    <property type="entry name" value="RelE/ParE_toxin_dom_sf"/>
</dbReference>
<keyword evidence="1" id="KW-1277">Toxin-antitoxin system</keyword>
<dbReference type="AlphaFoldDB" id="A0A0S3AFG6"/>
<protein>
    <submittedName>
        <fullName evidence="2">mRNA-degrading endonuclease RelE of RelBE toxin-antitoxin system</fullName>
    </submittedName>
    <submittedName>
        <fullName evidence="3">mRNA-degrading endonuclease RelE, toxin component of the RelBE toxin-antitoxin system</fullName>
    </submittedName>
</protein>
<dbReference type="EMBL" id="QAOL01000016">
    <property type="protein sequence ID" value="PTQ84823.1"/>
    <property type="molecule type" value="Genomic_DNA"/>
</dbReference>
<name>A0A0S3AFG6_9PROT</name>
<reference evidence="4" key="2">
    <citation type="submission" date="2016-10" db="EMBL/GenBank/DDBJ databases">
        <authorList>
            <person name="Varghese N."/>
            <person name="Submissions S."/>
        </authorList>
    </citation>
    <scope>NUCLEOTIDE SEQUENCE [LARGE SCALE GENOMIC DNA]</scope>
    <source>
        <strain evidence="4">Nm10</strain>
    </source>
</reference>
<dbReference type="PANTHER" id="PTHR38813">
    <property type="match status" value="1"/>
</dbReference>
<reference evidence="2 5" key="3">
    <citation type="submission" date="2018-04" db="EMBL/GenBank/DDBJ databases">
        <title>Active sludge and wastewater microbial communities from Klosterneuburg, Austria.</title>
        <authorList>
            <person name="Wagner M."/>
        </authorList>
    </citation>
    <scope>NUCLEOTIDE SEQUENCE [LARGE SCALE GENOMIC DNA]</scope>
    <source>
        <strain evidence="2 5">Nm4</strain>
    </source>
</reference>
<evidence type="ECO:0000313" key="2">
    <source>
        <dbReference type="EMBL" id="PTQ84823.1"/>
    </source>
</evidence>
<dbReference type="KEGG" id="nur:ATY38_00905"/>
<dbReference type="Pfam" id="PF05016">
    <property type="entry name" value="ParE_toxin"/>
    <property type="match status" value="1"/>
</dbReference>
<dbReference type="InterPro" id="IPR052747">
    <property type="entry name" value="TA_system_RelE_toxin"/>
</dbReference>
<organism evidence="2 5">
    <name type="scientific">Nitrosomonas ureae</name>
    <dbReference type="NCBI Taxonomy" id="44577"/>
    <lineage>
        <taxon>Bacteria</taxon>
        <taxon>Pseudomonadati</taxon>
        <taxon>Pseudomonadota</taxon>
        <taxon>Betaproteobacteria</taxon>
        <taxon>Nitrosomonadales</taxon>
        <taxon>Nitrosomonadaceae</taxon>
        <taxon>Nitrosomonas</taxon>
    </lineage>
</organism>
<evidence type="ECO:0000313" key="3">
    <source>
        <dbReference type="EMBL" id="SDT94225.1"/>
    </source>
</evidence>
<evidence type="ECO:0000313" key="4">
    <source>
        <dbReference type="Proteomes" id="UP000182882"/>
    </source>
</evidence>
<dbReference type="PANTHER" id="PTHR38813:SF1">
    <property type="entry name" value="TOXIN RELE1-RELATED"/>
    <property type="match status" value="1"/>
</dbReference>
<reference evidence="3" key="1">
    <citation type="submission" date="2016-10" db="EMBL/GenBank/DDBJ databases">
        <authorList>
            <person name="de Groot N.N."/>
        </authorList>
    </citation>
    <scope>NUCLEOTIDE SEQUENCE [LARGE SCALE GENOMIC DNA]</scope>
    <source>
        <strain evidence="3">Nm10</strain>
    </source>
</reference>
<gene>
    <name evidence="2" type="ORF">C8R28_101622</name>
    <name evidence="3" type="ORF">SAMN05216406_11262</name>
</gene>
<dbReference type="RefSeq" id="WP_062557638.1">
    <property type="nucleotide sequence ID" value="NZ_CP013341.1"/>
</dbReference>
<sequence>MNDIDWKPKALKQVEKIKAAAVRKRIFTEVQSLADFPDCQGVKKLTNHAYSYRLRVGDYRVFFEFDGSVHVIDIEEVKKRDERTY</sequence>
<evidence type="ECO:0000256" key="1">
    <source>
        <dbReference type="ARBA" id="ARBA00022649"/>
    </source>
</evidence>
<keyword evidence="2" id="KW-0540">Nuclease</keyword>
<dbReference type="InterPro" id="IPR007712">
    <property type="entry name" value="RelE/ParE_toxin"/>
</dbReference>
<keyword evidence="2" id="KW-0255">Endonuclease</keyword>
<dbReference type="SUPFAM" id="SSF143011">
    <property type="entry name" value="RelE-like"/>
    <property type="match status" value="1"/>
</dbReference>
<dbReference type="Gene3D" id="3.30.2310.20">
    <property type="entry name" value="RelE-like"/>
    <property type="match status" value="1"/>
</dbReference>
<keyword evidence="4" id="KW-1185">Reference proteome</keyword>
<accession>A0A0S3AFG6</accession>